<feature type="domain" description="C-type lectin" evidence="2">
    <location>
        <begin position="57"/>
        <end position="176"/>
    </location>
</feature>
<dbReference type="InterPro" id="IPR001304">
    <property type="entry name" value="C-type_lectin-like"/>
</dbReference>
<accession>A0A6P7G7R8</accession>
<evidence type="ECO:0000313" key="3">
    <source>
        <dbReference type="RefSeq" id="XP_028143012.1"/>
    </source>
</evidence>
<feature type="signal peptide" evidence="1">
    <location>
        <begin position="1"/>
        <end position="20"/>
    </location>
</feature>
<dbReference type="SMART" id="SM00034">
    <property type="entry name" value="CLECT"/>
    <property type="match status" value="1"/>
</dbReference>
<keyword evidence="1" id="KW-0732">Signal</keyword>
<evidence type="ECO:0000256" key="1">
    <source>
        <dbReference type="SAM" id="SignalP"/>
    </source>
</evidence>
<dbReference type="FunCoup" id="A0A6P7G7R8">
    <property type="interactions" value="75"/>
</dbReference>
<dbReference type="InterPro" id="IPR016187">
    <property type="entry name" value="CTDL_fold"/>
</dbReference>
<dbReference type="RefSeq" id="XP_028143012.1">
    <property type="nucleotide sequence ID" value="XM_028287211.1"/>
</dbReference>
<dbReference type="SUPFAM" id="SSF56436">
    <property type="entry name" value="C-type lectin-like"/>
    <property type="match status" value="1"/>
</dbReference>
<dbReference type="InterPro" id="IPR016186">
    <property type="entry name" value="C-type_lectin-like/link_sf"/>
</dbReference>
<evidence type="ECO:0000259" key="2">
    <source>
        <dbReference type="PROSITE" id="PS50041"/>
    </source>
</evidence>
<protein>
    <submittedName>
        <fullName evidence="3">Perlucin-like</fullName>
    </submittedName>
</protein>
<gene>
    <name evidence="3" type="primary">LOC114336826</name>
</gene>
<dbReference type="InParanoid" id="A0A6P7G7R8"/>
<reference evidence="3" key="1">
    <citation type="submission" date="2025-08" db="UniProtKB">
        <authorList>
            <consortium name="RefSeq"/>
        </authorList>
    </citation>
    <scope>IDENTIFICATION</scope>
</reference>
<dbReference type="InterPro" id="IPR050111">
    <property type="entry name" value="C-type_lectin/snaclec_domain"/>
</dbReference>
<organism evidence="3">
    <name type="scientific">Diabrotica virgifera virgifera</name>
    <name type="common">western corn rootworm</name>
    <dbReference type="NCBI Taxonomy" id="50390"/>
    <lineage>
        <taxon>Eukaryota</taxon>
        <taxon>Metazoa</taxon>
        <taxon>Ecdysozoa</taxon>
        <taxon>Arthropoda</taxon>
        <taxon>Hexapoda</taxon>
        <taxon>Insecta</taxon>
        <taxon>Pterygota</taxon>
        <taxon>Neoptera</taxon>
        <taxon>Endopterygota</taxon>
        <taxon>Coleoptera</taxon>
        <taxon>Polyphaga</taxon>
        <taxon>Cucujiformia</taxon>
        <taxon>Chrysomeloidea</taxon>
        <taxon>Chrysomelidae</taxon>
        <taxon>Galerucinae</taxon>
        <taxon>Diabroticina</taxon>
        <taxon>Diabroticites</taxon>
        <taxon>Diabrotica</taxon>
    </lineage>
</organism>
<dbReference type="PROSITE" id="PS50041">
    <property type="entry name" value="C_TYPE_LECTIN_2"/>
    <property type="match status" value="1"/>
</dbReference>
<dbReference type="AlphaFoldDB" id="A0A6P7G7R8"/>
<dbReference type="Pfam" id="PF00059">
    <property type="entry name" value="Lectin_C"/>
    <property type="match status" value="1"/>
</dbReference>
<dbReference type="CDD" id="cd00037">
    <property type="entry name" value="CLECT"/>
    <property type="match status" value="1"/>
</dbReference>
<proteinExistence type="predicted"/>
<dbReference type="PANTHER" id="PTHR22803">
    <property type="entry name" value="MANNOSE, PHOSPHOLIPASE, LECTIN RECEPTOR RELATED"/>
    <property type="match status" value="1"/>
</dbReference>
<dbReference type="OrthoDB" id="8187082at2759"/>
<dbReference type="Gene3D" id="3.10.100.10">
    <property type="entry name" value="Mannose-Binding Protein A, subunit A"/>
    <property type="match status" value="1"/>
</dbReference>
<sequence length="189" mass="21580">MMISAKCLIVVFVFVCISEAYIRVDDNSVHTVPVSSKPQWEKNFENGGQSTLPLVRFENKVYYLGIHVTENWLDALKFCETIQMKLVSINSARENEKIGNYVREQGIHNRYWMGGARFIDDAKWLWIPYGTEMNYSNWGPGQPLKNAHKCLLGSIVRDQFTWVVGNCNVALNFICERYVDDGGSTLGSI</sequence>
<name>A0A6P7G7R8_DIAVI</name>
<feature type="chain" id="PRO_5028147045" evidence="1">
    <location>
        <begin position="21"/>
        <end position="189"/>
    </location>
</feature>